<dbReference type="EMBL" id="JAPIVE010000001">
    <property type="protein sequence ID" value="MCX2523318.1"/>
    <property type="molecule type" value="Genomic_DNA"/>
</dbReference>
<evidence type="ECO:0000313" key="2">
    <source>
        <dbReference type="Proteomes" id="UP001165678"/>
    </source>
</evidence>
<accession>A0AA41ZKF1</accession>
<dbReference type="RefSeq" id="WP_265895611.1">
    <property type="nucleotide sequence ID" value="NZ_JAPIVE010000001.1"/>
</dbReference>
<dbReference type="Proteomes" id="UP001165678">
    <property type="component" value="Unassembled WGS sequence"/>
</dbReference>
<name>A0AA41ZKF1_9GAMM</name>
<protein>
    <submittedName>
        <fullName evidence="1">Uncharacterized protein</fullName>
    </submittedName>
</protein>
<evidence type="ECO:0000313" key="1">
    <source>
        <dbReference type="EMBL" id="MCX2523318.1"/>
    </source>
</evidence>
<gene>
    <name evidence="1" type="ORF">OQ287_03610</name>
</gene>
<reference evidence="1" key="1">
    <citation type="submission" date="2022-11" db="EMBL/GenBank/DDBJ databases">
        <title>Larsenimonas rhizosphaerae sp. nov., isolated from a tidal mudflat.</title>
        <authorList>
            <person name="Lee S.D."/>
            <person name="Kim I.S."/>
        </authorList>
    </citation>
    <scope>NUCLEOTIDE SEQUENCE</scope>
    <source>
        <strain evidence="1">GH2-1</strain>
    </source>
</reference>
<organism evidence="1 2">
    <name type="scientific">Larsenimonas rhizosphaerae</name>
    <dbReference type="NCBI Taxonomy" id="2944682"/>
    <lineage>
        <taxon>Bacteria</taxon>
        <taxon>Pseudomonadati</taxon>
        <taxon>Pseudomonadota</taxon>
        <taxon>Gammaproteobacteria</taxon>
        <taxon>Oceanospirillales</taxon>
        <taxon>Halomonadaceae</taxon>
        <taxon>Larsenimonas</taxon>
    </lineage>
</organism>
<dbReference type="AlphaFoldDB" id="A0AA41ZKF1"/>
<proteinExistence type="predicted"/>
<sequence length="77" mass="8866">MNTSNVCCPECGCSLDWPTLTSHTPASRWLYCPNNHPLCTVGEFRQVARELALSEEIALYQQGRERRMRDMSYRDVA</sequence>
<comment type="caution">
    <text evidence="1">The sequence shown here is derived from an EMBL/GenBank/DDBJ whole genome shotgun (WGS) entry which is preliminary data.</text>
</comment>
<keyword evidence="2" id="KW-1185">Reference proteome</keyword>